<comment type="subcellular location">
    <subcellularLocation>
        <location evidence="1 8">Cell membrane</location>
        <topology evidence="1 8">Multi-pass membrane protein</topology>
    </subcellularLocation>
</comment>
<dbReference type="PANTHER" id="PTHR30614">
    <property type="entry name" value="MEMBRANE COMPONENT OF AMINO ACID ABC TRANSPORTER"/>
    <property type="match status" value="1"/>
</dbReference>
<dbReference type="PANTHER" id="PTHR30614:SF0">
    <property type="entry name" value="L-CYSTINE TRANSPORT SYSTEM PERMEASE PROTEIN TCYL"/>
    <property type="match status" value="1"/>
</dbReference>
<feature type="transmembrane region" description="Helical" evidence="8">
    <location>
        <begin position="145"/>
        <end position="164"/>
    </location>
</feature>
<gene>
    <name evidence="10" type="ordered locus">Cyan7425_4618</name>
</gene>
<dbReference type="InterPro" id="IPR010065">
    <property type="entry name" value="AA_ABC_transptr_permease_3TM"/>
</dbReference>
<dbReference type="GO" id="GO:0022857">
    <property type="term" value="F:transmembrane transporter activity"/>
    <property type="evidence" value="ECO:0007669"/>
    <property type="project" value="InterPro"/>
</dbReference>
<dbReference type="EMBL" id="CP001344">
    <property type="protein sequence ID" value="ACL46926.1"/>
    <property type="molecule type" value="Genomic_DNA"/>
</dbReference>
<keyword evidence="5" id="KW-0029">Amino-acid transport</keyword>
<sequence>METSIQSSPPRSRAWLRWLDYGFYVLVAIALGGFLYYLYSSRVLLIRYFPFLVQATVTTLGISITSMVLAMVLGGIGAWGRLSKWALVRGVAIVYVEVVRGTPTLVQLLLWGFGIGTVMSQLGFDPRALAFNLLTPLQSNSLVSPVFNFIFYGVLGLSFNYGAYLTEVFRAGIESISRGQTEAALSLGLDSVQTMGRIVLPQAIRLTIPPFTNNFITLIQDSALLSTIGVTELQQVTSSFAYPLTNPNDKLFVFILGALFYLALCYPLSRLARYLERKLAKGA</sequence>
<dbReference type="SUPFAM" id="SSF161098">
    <property type="entry name" value="MetI-like"/>
    <property type="match status" value="1"/>
</dbReference>
<feature type="transmembrane region" description="Helical" evidence="8">
    <location>
        <begin position="51"/>
        <end position="79"/>
    </location>
</feature>
<name>B8HKT2_CYAP4</name>
<evidence type="ECO:0000313" key="10">
    <source>
        <dbReference type="EMBL" id="ACL46926.1"/>
    </source>
</evidence>
<feature type="transmembrane region" description="Helical" evidence="8">
    <location>
        <begin position="21"/>
        <end position="39"/>
    </location>
</feature>
<evidence type="ECO:0000256" key="3">
    <source>
        <dbReference type="ARBA" id="ARBA00022475"/>
    </source>
</evidence>
<dbReference type="KEGG" id="cyn:Cyan7425_4618"/>
<evidence type="ECO:0000256" key="4">
    <source>
        <dbReference type="ARBA" id="ARBA00022692"/>
    </source>
</evidence>
<evidence type="ECO:0000256" key="2">
    <source>
        <dbReference type="ARBA" id="ARBA00022448"/>
    </source>
</evidence>
<protein>
    <submittedName>
        <fullName evidence="10">Polar amino acid ABC transporter, inner membrane subunit</fullName>
    </submittedName>
</protein>
<comment type="similarity">
    <text evidence="8">Belongs to the binding-protein-dependent transport system permease family.</text>
</comment>
<dbReference type="NCBIfam" id="TIGR01726">
    <property type="entry name" value="HEQRo_perm_3TM"/>
    <property type="match status" value="1"/>
</dbReference>
<keyword evidence="3" id="KW-1003">Cell membrane</keyword>
<keyword evidence="7 8" id="KW-0472">Membrane</keyword>
<keyword evidence="6 8" id="KW-1133">Transmembrane helix</keyword>
<dbReference type="InterPro" id="IPR035906">
    <property type="entry name" value="MetI-like_sf"/>
</dbReference>
<evidence type="ECO:0000256" key="8">
    <source>
        <dbReference type="RuleBase" id="RU363032"/>
    </source>
</evidence>
<dbReference type="eggNOG" id="COG0765">
    <property type="taxonomic scope" value="Bacteria"/>
</dbReference>
<evidence type="ECO:0000259" key="9">
    <source>
        <dbReference type="PROSITE" id="PS50928"/>
    </source>
</evidence>
<dbReference type="STRING" id="395961.Cyan7425_4618"/>
<feature type="transmembrane region" description="Helical" evidence="8">
    <location>
        <begin position="251"/>
        <end position="269"/>
    </location>
</feature>
<reference evidence="10" key="1">
    <citation type="submission" date="2009-01" db="EMBL/GenBank/DDBJ databases">
        <title>Complete sequence of chromosome Cyanothece sp. PCC 7425.</title>
        <authorList>
            <consortium name="US DOE Joint Genome Institute"/>
            <person name="Lucas S."/>
            <person name="Copeland A."/>
            <person name="Lapidus A."/>
            <person name="Glavina del Rio T."/>
            <person name="Dalin E."/>
            <person name="Tice H."/>
            <person name="Bruce D."/>
            <person name="Goodwin L."/>
            <person name="Pitluck S."/>
            <person name="Sims D."/>
            <person name="Meineke L."/>
            <person name="Brettin T."/>
            <person name="Detter J.C."/>
            <person name="Han C."/>
            <person name="Larimer F."/>
            <person name="Land M."/>
            <person name="Hauser L."/>
            <person name="Kyrpides N."/>
            <person name="Ovchinnikova G."/>
            <person name="Liberton M."/>
            <person name="Stoeckel J."/>
            <person name="Banerjee A."/>
            <person name="Singh A."/>
            <person name="Page L."/>
            <person name="Sato H."/>
            <person name="Zhao L."/>
            <person name="Sherman L."/>
            <person name="Pakrasi H."/>
            <person name="Richardson P."/>
        </authorList>
    </citation>
    <scope>NUCLEOTIDE SEQUENCE</scope>
    <source>
        <strain evidence="10">PCC 7425</strain>
    </source>
</reference>
<proteinExistence type="inferred from homology"/>
<dbReference type="CDD" id="cd06261">
    <property type="entry name" value="TM_PBP2"/>
    <property type="match status" value="1"/>
</dbReference>
<dbReference type="Gene3D" id="1.10.3720.10">
    <property type="entry name" value="MetI-like"/>
    <property type="match status" value="1"/>
</dbReference>
<evidence type="ECO:0000256" key="6">
    <source>
        <dbReference type="ARBA" id="ARBA00022989"/>
    </source>
</evidence>
<dbReference type="GO" id="GO:0043190">
    <property type="term" value="C:ATP-binding cassette (ABC) transporter complex"/>
    <property type="evidence" value="ECO:0007669"/>
    <property type="project" value="InterPro"/>
</dbReference>
<dbReference type="PROSITE" id="PS50928">
    <property type="entry name" value="ABC_TM1"/>
    <property type="match status" value="1"/>
</dbReference>
<keyword evidence="2 8" id="KW-0813">Transport</keyword>
<keyword evidence="4 8" id="KW-0812">Transmembrane</keyword>
<dbReference type="AlphaFoldDB" id="B8HKT2"/>
<dbReference type="InterPro" id="IPR000515">
    <property type="entry name" value="MetI-like"/>
</dbReference>
<dbReference type="HOGENOM" id="CLU_019602_1_1_3"/>
<evidence type="ECO:0000256" key="5">
    <source>
        <dbReference type="ARBA" id="ARBA00022970"/>
    </source>
</evidence>
<feature type="domain" description="ABC transmembrane type-1" evidence="9">
    <location>
        <begin position="56"/>
        <end position="272"/>
    </location>
</feature>
<dbReference type="GO" id="GO:0006865">
    <property type="term" value="P:amino acid transport"/>
    <property type="evidence" value="ECO:0007669"/>
    <property type="project" value="UniProtKB-KW"/>
</dbReference>
<dbReference type="Pfam" id="PF00528">
    <property type="entry name" value="BPD_transp_1"/>
    <property type="match status" value="1"/>
</dbReference>
<evidence type="ECO:0000256" key="7">
    <source>
        <dbReference type="ARBA" id="ARBA00023136"/>
    </source>
</evidence>
<organism evidence="10">
    <name type="scientific">Cyanothece sp. (strain PCC 7425 / ATCC 29141)</name>
    <dbReference type="NCBI Taxonomy" id="395961"/>
    <lineage>
        <taxon>Bacteria</taxon>
        <taxon>Bacillati</taxon>
        <taxon>Cyanobacteriota</taxon>
        <taxon>Cyanophyceae</taxon>
        <taxon>Gomontiellales</taxon>
        <taxon>Cyanothecaceae</taxon>
        <taxon>Cyanothece</taxon>
    </lineage>
</organism>
<accession>B8HKT2</accession>
<evidence type="ECO:0000256" key="1">
    <source>
        <dbReference type="ARBA" id="ARBA00004651"/>
    </source>
</evidence>
<dbReference type="InterPro" id="IPR043429">
    <property type="entry name" value="ArtM/GltK/GlnP/TcyL/YhdX-like"/>
</dbReference>